<evidence type="ECO:0000313" key="2">
    <source>
        <dbReference type="Proteomes" id="UP000246517"/>
    </source>
</evidence>
<organism evidence="1 2">
    <name type="scientific">Microbacterium phage Appa</name>
    <dbReference type="NCBI Taxonomy" id="2182350"/>
    <lineage>
        <taxon>Viruses</taxon>
        <taxon>Duplodnaviria</taxon>
        <taxon>Heunggongvirae</taxon>
        <taxon>Uroviricota</taxon>
        <taxon>Caudoviricetes</taxon>
        <taxon>Appavirus</taxon>
        <taxon>Appavirus appa</taxon>
    </lineage>
</organism>
<dbReference type="Proteomes" id="UP000246517">
    <property type="component" value="Segment"/>
</dbReference>
<dbReference type="RefSeq" id="YP_009801542.1">
    <property type="nucleotide sequence ID" value="NC_047972.1"/>
</dbReference>
<dbReference type="EMBL" id="MH153799">
    <property type="protein sequence ID" value="AWN03247.1"/>
    <property type="molecule type" value="Genomic_DNA"/>
</dbReference>
<sequence length="75" mass="8877">MTVEPIQVDPDAERYPTSIIICAWLLGGHDWRLLGRWDWKTRRRTIDRERCTRCGVIRPRGGFFGARRRDLALTH</sequence>
<keyword evidence="2" id="KW-1185">Reference proteome</keyword>
<reference evidence="1 2" key="1">
    <citation type="submission" date="2018-03" db="EMBL/GenBank/DDBJ databases">
        <authorList>
            <person name="Zack K.M."/>
            <person name="Garlena R.A."/>
            <person name="Russell D.A."/>
            <person name="Pope W.H."/>
            <person name="Jacobs-Sera D."/>
            <person name="Hatfull G.F."/>
        </authorList>
    </citation>
    <scope>NUCLEOTIDE SEQUENCE [LARGE SCALE GENOMIC DNA]</scope>
</reference>
<gene>
    <name evidence="1" type="primary">66</name>
    <name evidence="1" type="ORF">PBI_APPA_66</name>
</gene>
<name>A0A2U8UHW3_9CAUD</name>
<protein>
    <submittedName>
        <fullName evidence="1">Uncharacterized protein</fullName>
    </submittedName>
</protein>
<proteinExistence type="predicted"/>
<evidence type="ECO:0000313" key="1">
    <source>
        <dbReference type="EMBL" id="AWN03247.1"/>
    </source>
</evidence>
<accession>A0A2U8UHW3</accession>
<dbReference type="KEGG" id="vg:54992060"/>
<dbReference type="GeneID" id="54992060"/>